<comment type="caution">
    <text evidence="6">The sequence shown here is derived from an EMBL/GenBank/DDBJ whole genome shotgun (WGS) entry which is preliminary data.</text>
</comment>
<dbReference type="RefSeq" id="WP_165180980.1">
    <property type="nucleotide sequence ID" value="NZ_JAAKZI010000006.1"/>
</dbReference>
<evidence type="ECO:0000256" key="5">
    <source>
        <dbReference type="SAM" id="Phobius"/>
    </source>
</evidence>
<evidence type="ECO:0000256" key="3">
    <source>
        <dbReference type="ARBA" id="ARBA00022989"/>
    </source>
</evidence>
<sequence>MKKHEGIPVPPVAMAVAALTQRFTPRGRKVRKLRRVAAVVLAAASGTLVLATLADFARRGTTLNPNAPGTASVLVTGGSNSISRNPMYVGLAGLLLSLAVKRGSWQALLPVAGFVVALDRLQVVREEEALRGRFAEAYLEYCARTPRWLDRRSLDAVRDIWTTAARRGSAE</sequence>
<keyword evidence="7" id="KW-1185">Reference proteome</keyword>
<dbReference type="Pfam" id="PF04191">
    <property type="entry name" value="PEMT"/>
    <property type="match status" value="1"/>
</dbReference>
<organism evidence="6 7">
    <name type="scientific">Arthrobacter silviterrae</name>
    <dbReference type="NCBI Taxonomy" id="2026658"/>
    <lineage>
        <taxon>Bacteria</taxon>
        <taxon>Bacillati</taxon>
        <taxon>Actinomycetota</taxon>
        <taxon>Actinomycetes</taxon>
        <taxon>Micrococcales</taxon>
        <taxon>Micrococcaceae</taxon>
        <taxon>Arthrobacter</taxon>
    </lineage>
</organism>
<dbReference type="EMBL" id="JAAKZI010000006">
    <property type="protein sequence ID" value="NGN82886.1"/>
    <property type="molecule type" value="Genomic_DNA"/>
</dbReference>
<keyword evidence="4 5" id="KW-0472">Membrane</keyword>
<dbReference type="Gene3D" id="1.20.120.1630">
    <property type="match status" value="1"/>
</dbReference>
<evidence type="ECO:0000256" key="1">
    <source>
        <dbReference type="ARBA" id="ARBA00004127"/>
    </source>
</evidence>
<evidence type="ECO:0000256" key="4">
    <source>
        <dbReference type="ARBA" id="ARBA00023136"/>
    </source>
</evidence>
<evidence type="ECO:0000256" key="2">
    <source>
        <dbReference type="ARBA" id="ARBA00022692"/>
    </source>
</evidence>
<accession>A0ABX0D7M0</accession>
<name>A0ABX0D7M0_9MICC</name>
<proteinExistence type="predicted"/>
<protein>
    <submittedName>
        <fullName evidence="6">Isoprenylcysteine carboxylmethyltransferase family protein</fullName>
    </submittedName>
</protein>
<keyword evidence="2 5" id="KW-0812">Transmembrane</keyword>
<reference evidence="6 7" key="1">
    <citation type="submission" date="2020-02" db="EMBL/GenBank/DDBJ databases">
        <title>Genome sequence of the type strain DSM 27180 of Arthrobacter silviterrae.</title>
        <authorList>
            <person name="Gao J."/>
            <person name="Sun J."/>
        </authorList>
    </citation>
    <scope>NUCLEOTIDE SEQUENCE [LARGE SCALE GENOMIC DNA]</scope>
    <source>
        <strain evidence="6 7">DSM 27180</strain>
    </source>
</reference>
<evidence type="ECO:0000313" key="7">
    <source>
        <dbReference type="Proteomes" id="UP000479226"/>
    </source>
</evidence>
<keyword evidence="3 5" id="KW-1133">Transmembrane helix</keyword>
<feature type="transmembrane region" description="Helical" evidence="5">
    <location>
        <begin position="36"/>
        <end position="54"/>
    </location>
</feature>
<dbReference type="Proteomes" id="UP000479226">
    <property type="component" value="Unassembled WGS sequence"/>
</dbReference>
<dbReference type="InterPro" id="IPR007318">
    <property type="entry name" value="Phopholipid_MeTrfase"/>
</dbReference>
<evidence type="ECO:0000313" key="6">
    <source>
        <dbReference type="EMBL" id="NGN82886.1"/>
    </source>
</evidence>
<gene>
    <name evidence="6" type="ORF">G6N77_05315</name>
</gene>
<comment type="subcellular location">
    <subcellularLocation>
        <location evidence="1">Endomembrane system</location>
        <topology evidence="1">Multi-pass membrane protein</topology>
    </subcellularLocation>
</comment>